<dbReference type="AlphaFoldDB" id="A4BIE8"/>
<protein>
    <recommendedName>
        <fullName evidence="1">Serine aminopeptidase S33 domain-containing protein</fullName>
    </recommendedName>
</protein>
<sequence length="403" mass="44765">MRQKLTFDSQGHTLAGLLETPDEPPRAYVLFAHCFTCGKDIAAASRISRFLVRARFAVFRFDFTGLGNSDGDFANTNFSTNTQDLVAAARYLEATYEAPRLLIGHSLGGTAVLQAAAELPKVDAVVTIGAPFEADHVLHNFHADLSQIETQGQAEVSLGGRCFTIRRQFIDDVRAQSTETIGALDKALLVMHSPLDTTVDIREAEKIYGAAKHPKSFISLDRADHLLSQEADSEYAAQAIAGWASRYVTESSTPERPDVPKGHVVVSEMDHRFQQSVYSDHHHWYADEPIAMGGQNGGPDPYEHLLAALGTCTAMTLRMYATRKKLRLDHVEVSLFHERNYVADADQAEQNQSGVERLVRRIYLQGELTAEQRQKLLEIADKCPVHRTLHNDPVVQTELVESR</sequence>
<name>A4BIE8_9GAMM</name>
<feature type="domain" description="Serine aminopeptidase S33" evidence="1">
    <location>
        <begin position="24"/>
        <end position="136"/>
    </location>
</feature>
<accession>A4BIE8</accession>
<gene>
    <name evidence="2" type="ORF">MED297_00665</name>
</gene>
<dbReference type="ESTHER" id="9gamm-a4bie8">
    <property type="family name" value="Est-OsmC"/>
</dbReference>
<dbReference type="SUPFAM" id="SSF53474">
    <property type="entry name" value="alpha/beta-Hydrolases"/>
    <property type="match status" value="1"/>
</dbReference>
<dbReference type="STRING" id="314283.MED297_00665"/>
<dbReference type="InterPro" id="IPR036102">
    <property type="entry name" value="OsmC/Ohrsf"/>
</dbReference>
<dbReference type="EMBL" id="AAOE01000025">
    <property type="protein sequence ID" value="EAR08155.1"/>
    <property type="molecule type" value="Genomic_DNA"/>
</dbReference>
<dbReference type="PANTHER" id="PTHR39624">
    <property type="entry name" value="PROTEIN INVOLVED IN RIMO-MEDIATED BETA-METHYLTHIOLATION OF RIBOSOMAL PROTEIN S12 YCAO"/>
    <property type="match status" value="1"/>
</dbReference>
<dbReference type="InterPro" id="IPR015946">
    <property type="entry name" value="KH_dom-like_a/b"/>
</dbReference>
<dbReference type="OrthoDB" id="9789573at2"/>
<dbReference type="Gene3D" id="3.30.300.20">
    <property type="match status" value="1"/>
</dbReference>
<evidence type="ECO:0000259" key="1">
    <source>
        <dbReference type="Pfam" id="PF12146"/>
    </source>
</evidence>
<dbReference type="InterPro" id="IPR003718">
    <property type="entry name" value="OsmC/Ohr_fam"/>
</dbReference>
<dbReference type="Proteomes" id="UP000005953">
    <property type="component" value="Unassembled WGS sequence"/>
</dbReference>
<keyword evidence="3" id="KW-1185">Reference proteome</keyword>
<organism evidence="2 3">
    <name type="scientific">Reinekea blandensis MED297</name>
    <dbReference type="NCBI Taxonomy" id="314283"/>
    <lineage>
        <taxon>Bacteria</taxon>
        <taxon>Pseudomonadati</taxon>
        <taxon>Pseudomonadota</taxon>
        <taxon>Gammaproteobacteria</taxon>
        <taxon>Oceanospirillales</taxon>
        <taxon>Saccharospirillaceae</taxon>
        <taxon>Reinekea</taxon>
    </lineage>
</organism>
<reference evidence="2 3" key="1">
    <citation type="submission" date="2006-02" db="EMBL/GenBank/DDBJ databases">
        <authorList>
            <person name="Pinhassi J."/>
            <person name="Pedros-Alio C."/>
            <person name="Ferriera S."/>
            <person name="Johnson J."/>
            <person name="Kravitz S."/>
            <person name="Halpern A."/>
            <person name="Remington K."/>
            <person name="Beeson K."/>
            <person name="Tran B."/>
            <person name="Rogers Y.-H."/>
            <person name="Friedman R."/>
            <person name="Venter J.C."/>
        </authorList>
    </citation>
    <scope>NUCLEOTIDE SEQUENCE [LARGE SCALE GENOMIC DNA]</scope>
    <source>
        <strain evidence="2 3">MED297</strain>
    </source>
</reference>
<evidence type="ECO:0000313" key="3">
    <source>
        <dbReference type="Proteomes" id="UP000005953"/>
    </source>
</evidence>
<dbReference type="HOGENOM" id="CLU_681299_0_0_6"/>
<dbReference type="InterPro" id="IPR022742">
    <property type="entry name" value="Hydrolase_4"/>
</dbReference>
<dbReference type="RefSeq" id="WP_008046446.1">
    <property type="nucleotide sequence ID" value="NZ_CH724153.1"/>
</dbReference>
<dbReference type="PANTHER" id="PTHR39624:SF2">
    <property type="entry name" value="OSMC-LIKE PROTEIN"/>
    <property type="match status" value="1"/>
</dbReference>
<dbReference type="Pfam" id="PF02566">
    <property type="entry name" value="OsmC"/>
    <property type="match status" value="1"/>
</dbReference>
<evidence type="ECO:0000313" key="2">
    <source>
        <dbReference type="EMBL" id="EAR08155.1"/>
    </source>
</evidence>
<dbReference type="SUPFAM" id="SSF82784">
    <property type="entry name" value="OsmC-like"/>
    <property type="match status" value="1"/>
</dbReference>
<comment type="caution">
    <text evidence="2">The sequence shown here is derived from an EMBL/GenBank/DDBJ whole genome shotgun (WGS) entry which is preliminary data.</text>
</comment>
<dbReference type="Pfam" id="PF12146">
    <property type="entry name" value="Hydrolase_4"/>
    <property type="match status" value="1"/>
</dbReference>
<dbReference type="InterPro" id="IPR029058">
    <property type="entry name" value="AB_hydrolase_fold"/>
</dbReference>
<proteinExistence type="predicted"/>
<dbReference type="Gene3D" id="3.40.50.1820">
    <property type="entry name" value="alpha/beta hydrolase"/>
    <property type="match status" value="1"/>
</dbReference>